<dbReference type="Pfam" id="PF01833">
    <property type="entry name" value="TIG"/>
    <property type="match status" value="1"/>
</dbReference>
<reference evidence="3" key="1">
    <citation type="submission" date="2019-11" db="EMBL/GenBank/DDBJ databases">
        <title>Characterization of Clostridium perfringens isolates from swine manure treated agricultural soils.</title>
        <authorList>
            <person name="Wushke S.T."/>
        </authorList>
    </citation>
    <scope>NUCLEOTIDE SEQUENCE</scope>
    <source>
        <strain evidence="3">V2</strain>
    </source>
</reference>
<gene>
    <name evidence="3" type="ORF">GNF77_17365</name>
</gene>
<evidence type="ECO:0000256" key="1">
    <source>
        <dbReference type="ARBA" id="ARBA00022837"/>
    </source>
</evidence>
<dbReference type="InterPro" id="IPR013783">
    <property type="entry name" value="Ig-like_fold"/>
</dbReference>
<dbReference type="PROSITE" id="PS51166">
    <property type="entry name" value="CBM20"/>
    <property type="match status" value="1"/>
</dbReference>
<dbReference type="RefSeq" id="WP_322382424.1">
    <property type="nucleotide sequence ID" value="NZ_WNVM01000592.1"/>
</dbReference>
<evidence type="ECO:0000259" key="2">
    <source>
        <dbReference type="PROSITE" id="PS51166"/>
    </source>
</evidence>
<accession>A0AAW9IRB1</accession>
<evidence type="ECO:0000313" key="3">
    <source>
        <dbReference type="EMBL" id="MDZ5010630.1"/>
    </source>
</evidence>
<protein>
    <submittedName>
        <fullName evidence="3">Alpha-amylase</fullName>
    </submittedName>
</protein>
<dbReference type="EMBL" id="WNVM01000592">
    <property type="protein sequence ID" value="MDZ5010630.1"/>
    <property type="molecule type" value="Genomic_DNA"/>
</dbReference>
<dbReference type="InterPro" id="IPR014756">
    <property type="entry name" value="Ig_E-set"/>
</dbReference>
<dbReference type="SUPFAM" id="SSF49452">
    <property type="entry name" value="Starch-binding domain-like"/>
    <property type="match status" value="1"/>
</dbReference>
<dbReference type="SUPFAM" id="SSF81296">
    <property type="entry name" value="E set domains"/>
    <property type="match status" value="1"/>
</dbReference>
<dbReference type="CDD" id="cd00604">
    <property type="entry name" value="IPT_CGTD"/>
    <property type="match status" value="1"/>
</dbReference>
<dbReference type="InterPro" id="IPR002044">
    <property type="entry name" value="CBM20"/>
</dbReference>
<dbReference type="Pfam" id="PF00686">
    <property type="entry name" value="CBM_20"/>
    <property type="match status" value="1"/>
</dbReference>
<evidence type="ECO:0000313" key="4">
    <source>
        <dbReference type="Proteomes" id="UP001292368"/>
    </source>
</evidence>
<feature type="domain" description="CBM20" evidence="2">
    <location>
        <begin position="71"/>
        <end position="132"/>
    </location>
</feature>
<sequence>MAKVGQEVVITGEGFGSGKGTVRFGNVAAEVVSWSDNEIKVKVPNVPAGKVAVSLRTAGGIESNIYGNYDVVSGDLVTVRFVVKNATTNLGENLYLVGSVPELGSWNASKAIGALYNQVVYKYPTWYYDVSV</sequence>
<name>A0AAW9IRB1_CLOPF</name>
<dbReference type="Gene3D" id="2.60.40.10">
    <property type="entry name" value="Immunoglobulins"/>
    <property type="match status" value="2"/>
</dbReference>
<dbReference type="InterPro" id="IPR013784">
    <property type="entry name" value="Carb-bd-like_fold"/>
</dbReference>
<dbReference type="GO" id="GO:2001070">
    <property type="term" value="F:starch binding"/>
    <property type="evidence" value="ECO:0007669"/>
    <property type="project" value="InterPro"/>
</dbReference>
<comment type="caution">
    <text evidence="3">The sequence shown here is derived from an EMBL/GenBank/DDBJ whole genome shotgun (WGS) entry which is preliminary data.</text>
</comment>
<organism evidence="3 4">
    <name type="scientific">Clostridium perfringens</name>
    <dbReference type="NCBI Taxonomy" id="1502"/>
    <lineage>
        <taxon>Bacteria</taxon>
        <taxon>Bacillati</taxon>
        <taxon>Bacillota</taxon>
        <taxon>Clostridia</taxon>
        <taxon>Eubacteriales</taxon>
        <taxon>Clostridiaceae</taxon>
        <taxon>Clostridium</taxon>
    </lineage>
</organism>
<dbReference type="Proteomes" id="UP001292368">
    <property type="component" value="Unassembled WGS sequence"/>
</dbReference>
<dbReference type="InterPro" id="IPR002909">
    <property type="entry name" value="IPT_dom"/>
</dbReference>
<feature type="non-terminal residue" evidence="3">
    <location>
        <position position="132"/>
    </location>
</feature>
<keyword evidence="1" id="KW-0106">Calcium</keyword>
<proteinExistence type="predicted"/>
<dbReference type="AlphaFoldDB" id="A0AAW9IRB1"/>